<organism evidence="7 8">
    <name type="scientific">Kushneria avicenniae</name>
    <dbReference type="NCBI Taxonomy" id="402385"/>
    <lineage>
        <taxon>Bacteria</taxon>
        <taxon>Pseudomonadati</taxon>
        <taxon>Pseudomonadota</taxon>
        <taxon>Gammaproteobacteria</taxon>
        <taxon>Oceanospirillales</taxon>
        <taxon>Halomonadaceae</taxon>
        <taxon>Kushneria</taxon>
    </lineage>
</organism>
<evidence type="ECO:0000256" key="4">
    <source>
        <dbReference type="ARBA" id="ARBA00023136"/>
    </source>
</evidence>
<dbReference type="InterPro" id="IPR050932">
    <property type="entry name" value="TM2D1-3-like"/>
</dbReference>
<dbReference type="GO" id="GO:0016020">
    <property type="term" value="C:membrane"/>
    <property type="evidence" value="ECO:0007669"/>
    <property type="project" value="UniProtKB-SubCell"/>
</dbReference>
<dbReference type="Proteomes" id="UP000199046">
    <property type="component" value="Unassembled WGS sequence"/>
</dbReference>
<feature type="domain" description="TM2" evidence="6">
    <location>
        <begin position="10"/>
        <end position="57"/>
    </location>
</feature>
<dbReference type="AlphaFoldDB" id="A0A1I1JPP1"/>
<feature type="transmembrane region" description="Helical" evidence="5">
    <location>
        <begin position="12"/>
        <end position="32"/>
    </location>
</feature>
<dbReference type="Pfam" id="PF05154">
    <property type="entry name" value="TM2"/>
    <property type="match status" value="1"/>
</dbReference>
<evidence type="ECO:0000313" key="8">
    <source>
        <dbReference type="Proteomes" id="UP000199046"/>
    </source>
</evidence>
<evidence type="ECO:0000256" key="1">
    <source>
        <dbReference type="ARBA" id="ARBA00004141"/>
    </source>
</evidence>
<evidence type="ECO:0000313" key="7">
    <source>
        <dbReference type="EMBL" id="SFC50456.1"/>
    </source>
</evidence>
<dbReference type="OrthoDB" id="2004788at2"/>
<dbReference type="InterPro" id="IPR007829">
    <property type="entry name" value="TM2"/>
</dbReference>
<keyword evidence="4 5" id="KW-0472">Membrane</keyword>
<sequence>MESNNLQGKRKNRIFALILSMFFGIFGIDRFYLGKWKSGILKALTLGGLLLWWFIDAAILLFDAFFCSLGREKGMMKDAKGRDLKYGLSMYRLKNGRFEKDWFK</sequence>
<dbReference type="PANTHER" id="PTHR21016:SF25">
    <property type="entry name" value="TM2 DOMAIN-CONTAINING PROTEIN DDB_G0277895-RELATED"/>
    <property type="match status" value="1"/>
</dbReference>
<evidence type="ECO:0000256" key="3">
    <source>
        <dbReference type="ARBA" id="ARBA00022989"/>
    </source>
</evidence>
<evidence type="ECO:0000259" key="6">
    <source>
        <dbReference type="Pfam" id="PF05154"/>
    </source>
</evidence>
<name>A0A1I1JPP1_9GAMM</name>
<proteinExistence type="predicted"/>
<dbReference type="RefSeq" id="WP_090132873.1">
    <property type="nucleotide sequence ID" value="NZ_FOLY01000003.1"/>
</dbReference>
<dbReference type="PANTHER" id="PTHR21016">
    <property type="entry name" value="BETA-AMYLOID BINDING PROTEIN-RELATED"/>
    <property type="match status" value="1"/>
</dbReference>
<evidence type="ECO:0000256" key="2">
    <source>
        <dbReference type="ARBA" id="ARBA00022692"/>
    </source>
</evidence>
<protein>
    <submittedName>
        <fullName evidence="7">TM2 domain-containing protein</fullName>
    </submittedName>
</protein>
<dbReference type="EMBL" id="FOLY01000003">
    <property type="protein sequence ID" value="SFC50456.1"/>
    <property type="molecule type" value="Genomic_DNA"/>
</dbReference>
<keyword evidence="3 5" id="KW-1133">Transmembrane helix</keyword>
<dbReference type="STRING" id="402385.SAMN05421848_1688"/>
<gene>
    <name evidence="7" type="ORF">SAMN05421848_1688</name>
</gene>
<feature type="transmembrane region" description="Helical" evidence="5">
    <location>
        <begin position="44"/>
        <end position="67"/>
    </location>
</feature>
<reference evidence="8" key="1">
    <citation type="submission" date="2016-10" db="EMBL/GenBank/DDBJ databases">
        <authorList>
            <person name="Varghese N."/>
            <person name="Submissions S."/>
        </authorList>
    </citation>
    <scope>NUCLEOTIDE SEQUENCE [LARGE SCALE GENOMIC DNA]</scope>
    <source>
        <strain evidence="8">DSM 23439</strain>
    </source>
</reference>
<comment type="subcellular location">
    <subcellularLocation>
        <location evidence="1">Membrane</location>
        <topology evidence="1">Multi-pass membrane protein</topology>
    </subcellularLocation>
</comment>
<accession>A0A1I1JPP1</accession>
<evidence type="ECO:0000256" key="5">
    <source>
        <dbReference type="SAM" id="Phobius"/>
    </source>
</evidence>
<keyword evidence="2 5" id="KW-0812">Transmembrane</keyword>
<keyword evidence="8" id="KW-1185">Reference proteome</keyword>